<dbReference type="SMART" id="SM00829">
    <property type="entry name" value="PKS_ER"/>
    <property type="match status" value="1"/>
</dbReference>
<keyword evidence="5" id="KW-0560">Oxidoreductase</keyword>
<keyword evidence="4 7" id="KW-0862">Zinc</keyword>
<protein>
    <recommendedName>
        <fullName evidence="9">Enoyl reductase (ER) domain-containing protein</fullName>
    </recommendedName>
</protein>
<name>A0A1Y6L7L5_ZYMTR</name>
<dbReference type="InterPro" id="IPR011032">
    <property type="entry name" value="GroES-like_sf"/>
</dbReference>
<dbReference type="GO" id="GO:0004022">
    <property type="term" value="F:alcohol dehydrogenase (NAD+) activity"/>
    <property type="evidence" value="ECO:0007669"/>
    <property type="project" value="TreeGrafter"/>
</dbReference>
<comment type="similarity">
    <text evidence="2 7">Belongs to the zinc-containing alcohol dehydrogenase family.</text>
</comment>
<dbReference type="Gene3D" id="3.90.180.10">
    <property type="entry name" value="Medium-chain alcohol dehydrogenases, catalytic domain"/>
    <property type="match status" value="1"/>
</dbReference>
<feature type="region of interest" description="Disordered" evidence="8">
    <location>
        <begin position="382"/>
        <end position="439"/>
    </location>
</feature>
<evidence type="ECO:0000256" key="7">
    <source>
        <dbReference type="RuleBase" id="RU361277"/>
    </source>
</evidence>
<dbReference type="Gene3D" id="3.40.50.720">
    <property type="entry name" value="NAD(P)-binding Rossmann-like Domain"/>
    <property type="match status" value="1"/>
</dbReference>
<dbReference type="FunFam" id="3.40.50.720:FF:000039">
    <property type="entry name" value="Alcohol dehydrogenase AdhP"/>
    <property type="match status" value="1"/>
</dbReference>
<dbReference type="InterPro" id="IPR013149">
    <property type="entry name" value="ADH-like_C"/>
</dbReference>
<feature type="region of interest" description="Disordered" evidence="8">
    <location>
        <begin position="472"/>
        <end position="516"/>
    </location>
</feature>
<feature type="compositionally biased region" description="Basic and acidic residues" evidence="8">
    <location>
        <begin position="492"/>
        <end position="502"/>
    </location>
</feature>
<evidence type="ECO:0000256" key="3">
    <source>
        <dbReference type="ARBA" id="ARBA00022723"/>
    </source>
</evidence>
<keyword evidence="3 7" id="KW-0479">Metal-binding</keyword>
<evidence type="ECO:0000256" key="4">
    <source>
        <dbReference type="ARBA" id="ARBA00022833"/>
    </source>
</evidence>
<dbReference type="PANTHER" id="PTHR42940:SF1">
    <property type="entry name" value="ENOYL REDUCTASE (ER) DOMAIN-CONTAINING PROTEIN"/>
    <property type="match status" value="1"/>
</dbReference>
<organism evidence="10 11">
    <name type="scientific">Zymoseptoria tritici ST99CH_1A5</name>
    <dbReference type="NCBI Taxonomy" id="1276529"/>
    <lineage>
        <taxon>Eukaryota</taxon>
        <taxon>Fungi</taxon>
        <taxon>Dikarya</taxon>
        <taxon>Ascomycota</taxon>
        <taxon>Pezizomycotina</taxon>
        <taxon>Dothideomycetes</taxon>
        <taxon>Dothideomycetidae</taxon>
        <taxon>Mycosphaerellales</taxon>
        <taxon>Mycosphaerellaceae</taxon>
        <taxon>Zymoseptoria</taxon>
    </lineage>
</organism>
<dbReference type="InterPro" id="IPR013154">
    <property type="entry name" value="ADH-like_N"/>
</dbReference>
<evidence type="ECO:0000313" key="10">
    <source>
        <dbReference type="EMBL" id="SMY20487.1"/>
    </source>
</evidence>
<dbReference type="Pfam" id="PF00107">
    <property type="entry name" value="ADH_zinc_N"/>
    <property type="match status" value="1"/>
</dbReference>
<dbReference type="EMBL" id="LT882676">
    <property type="protein sequence ID" value="SMY20487.1"/>
    <property type="molecule type" value="Genomic_DNA"/>
</dbReference>
<dbReference type="PROSITE" id="PS00059">
    <property type="entry name" value="ADH_ZINC"/>
    <property type="match status" value="1"/>
</dbReference>
<evidence type="ECO:0000256" key="6">
    <source>
        <dbReference type="ARBA" id="ARBA00023027"/>
    </source>
</evidence>
<dbReference type="SUPFAM" id="SSF51735">
    <property type="entry name" value="NAD(P)-binding Rossmann-fold domains"/>
    <property type="match status" value="1"/>
</dbReference>
<evidence type="ECO:0000256" key="2">
    <source>
        <dbReference type="ARBA" id="ARBA00008072"/>
    </source>
</evidence>
<dbReference type="InterPro" id="IPR002328">
    <property type="entry name" value="ADH_Zn_CS"/>
</dbReference>
<accession>A0A1Y6L7L5</accession>
<sequence>MAEIEIPKQGLAGVCVNEGPDFRVEVQMVDVPEPKDGELLLRLNATGLCMSDVHFMMNDWAVPPMSTFGTKCAGHEGAGVVVKVGNNVQGWKVGDRAGIKPLWDVCHNCEECFTGRDNYCQKGVYTGLVAEGSYRQYVTSPAIYTSRIPDGVPDEVAGPIMCSASTMHRALIDSGLKAGNWVVFPGGGGGVGIQGVQLAKAMGMRPIVIDSGEAKKELCMKLGAEEFVDFKEHADVAARVKEVAGGIGAHGVLVTAYQAYKDAIPFIGDRIGGRIMCIALPPAGEINIGADPSHFAFKNLHIIGSLVGTMQDTAATLDYARRGLLQGVAEVRGISRFNESVQALRRGEVAGRIVIDFNKDFHRQPPPSLLLTFSLDSDENSIHTTPSLRAHTPLGKTDVDSHFRLDTSSSSQSQERQDQPSSASVESPPPFASHNFPSRYFPEPSTAEAYLSLVTTACAADTLVAFAPAPPFEETQSSGATSSVVAETKAALPRDTKTSKDLDDGEPPPPYTEGSSPLEGFTYVMAAAGGAASIITQVQQGGPAPINTALQGGGSDENITLELRGTRFTLSRDELLTLPEFVLLSLFPNGLLPDGHMNSYNQDGDVYPVDVRNPHQNRPLAQAKPKPPASINAIQRVISNNNVYLSDVVYYSQYDPLSLQYMLEFFRHVAQTIPQSSEDGQPSEGPNTMPIEPMPGNARDMLQDRAGIIVLREDLDFYAIPPRKDIEQMEMINIKRAASRALLKQDGIFSGLRKSEETGTTEQHLIEMLTAGGFNHEDIWGHRAAEPQKAVICSIALARLRTDIKGDNSGAQNAVGMAQKLLLFWRKPARRCWWEGVELENVEGVEGKLKVWIRRVWTLEMSVIGLR</sequence>
<dbReference type="Pfam" id="PF08240">
    <property type="entry name" value="ADH_N"/>
    <property type="match status" value="1"/>
</dbReference>
<gene>
    <name evidence="10" type="ORF">ZT1A5_G1922</name>
</gene>
<evidence type="ECO:0000256" key="8">
    <source>
        <dbReference type="SAM" id="MobiDB-lite"/>
    </source>
</evidence>
<evidence type="ECO:0000313" key="11">
    <source>
        <dbReference type="Proteomes" id="UP000215453"/>
    </source>
</evidence>
<reference evidence="10 11" key="1">
    <citation type="submission" date="2016-10" db="EMBL/GenBank/DDBJ databases">
        <authorList>
            <person name="Varghese N."/>
        </authorList>
    </citation>
    <scope>NUCLEOTIDE SEQUENCE [LARGE SCALE GENOMIC DNA]</scope>
</reference>
<evidence type="ECO:0000256" key="1">
    <source>
        <dbReference type="ARBA" id="ARBA00001947"/>
    </source>
</evidence>
<keyword evidence="6" id="KW-0520">NAD</keyword>
<dbReference type="SUPFAM" id="SSF50129">
    <property type="entry name" value="GroES-like"/>
    <property type="match status" value="1"/>
</dbReference>
<feature type="compositionally biased region" description="Low complexity" evidence="8">
    <location>
        <begin position="408"/>
        <end position="422"/>
    </location>
</feature>
<dbReference type="InterPro" id="IPR020843">
    <property type="entry name" value="ER"/>
</dbReference>
<evidence type="ECO:0000259" key="9">
    <source>
        <dbReference type="SMART" id="SM00829"/>
    </source>
</evidence>
<dbReference type="PANTHER" id="PTHR42940">
    <property type="entry name" value="ALCOHOL DEHYDROGENASE 1-RELATED"/>
    <property type="match status" value="1"/>
</dbReference>
<dbReference type="GO" id="GO:0008270">
    <property type="term" value="F:zinc ion binding"/>
    <property type="evidence" value="ECO:0007669"/>
    <property type="project" value="InterPro"/>
</dbReference>
<dbReference type="GO" id="GO:0005737">
    <property type="term" value="C:cytoplasm"/>
    <property type="evidence" value="ECO:0007669"/>
    <property type="project" value="TreeGrafter"/>
</dbReference>
<dbReference type="AlphaFoldDB" id="A0A1Y6L7L5"/>
<evidence type="ECO:0000256" key="5">
    <source>
        <dbReference type="ARBA" id="ARBA00023002"/>
    </source>
</evidence>
<comment type="cofactor">
    <cofactor evidence="1 7">
        <name>Zn(2+)</name>
        <dbReference type="ChEBI" id="CHEBI:29105"/>
    </cofactor>
</comment>
<feature type="compositionally biased region" description="Polar residues" evidence="8">
    <location>
        <begin position="474"/>
        <end position="485"/>
    </location>
</feature>
<feature type="domain" description="Enoyl reductase (ER)" evidence="9">
    <location>
        <begin position="19"/>
        <end position="355"/>
    </location>
</feature>
<dbReference type="Proteomes" id="UP000215453">
    <property type="component" value="Chromosome 1"/>
</dbReference>
<dbReference type="InterPro" id="IPR036291">
    <property type="entry name" value="NAD(P)-bd_dom_sf"/>
</dbReference>
<proteinExistence type="inferred from homology"/>
<dbReference type="CDD" id="cd08297">
    <property type="entry name" value="CAD3"/>
    <property type="match status" value="1"/>
</dbReference>